<reference evidence="2 3" key="1">
    <citation type="journal article" date="2018" name="Nat. Ecol. Evol.">
        <title>Pezizomycetes genomes reveal the molecular basis of ectomycorrhizal truffle lifestyle.</title>
        <authorList>
            <person name="Murat C."/>
            <person name="Payen T."/>
            <person name="Noel B."/>
            <person name="Kuo A."/>
            <person name="Morin E."/>
            <person name="Chen J."/>
            <person name="Kohler A."/>
            <person name="Krizsan K."/>
            <person name="Balestrini R."/>
            <person name="Da Silva C."/>
            <person name="Montanini B."/>
            <person name="Hainaut M."/>
            <person name="Levati E."/>
            <person name="Barry K.W."/>
            <person name="Belfiori B."/>
            <person name="Cichocki N."/>
            <person name="Clum A."/>
            <person name="Dockter R.B."/>
            <person name="Fauchery L."/>
            <person name="Guy J."/>
            <person name="Iotti M."/>
            <person name="Le Tacon F."/>
            <person name="Lindquist E.A."/>
            <person name="Lipzen A."/>
            <person name="Malagnac F."/>
            <person name="Mello A."/>
            <person name="Molinier V."/>
            <person name="Miyauchi S."/>
            <person name="Poulain J."/>
            <person name="Riccioni C."/>
            <person name="Rubini A."/>
            <person name="Sitrit Y."/>
            <person name="Splivallo R."/>
            <person name="Traeger S."/>
            <person name="Wang M."/>
            <person name="Zifcakova L."/>
            <person name="Wipf D."/>
            <person name="Zambonelli A."/>
            <person name="Paolocci F."/>
            <person name="Nowrousian M."/>
            <person name="Ottonello S."/>
            <person name="Baldrian P."/>
            <person name="Spatafora J.W."/>
            <person name="Henrissat B."/>
            <person name="Nagy L.G."/>
            <person name="Aury J.M."/>
            <person name="Wincker P."/>
            <person name="Grigoriev I.V."/>
            <person name="Bonfante P."/>
            <person name="Martin F.M."/>
        </authorList>
    </citation>
    <scope>NUCLEOTIDE SEQUENCE [LARGE SCALE GENOMIC DNA]</scope>
    <source>
        <strain evidence="2 3">120613-1</strain>
    </source>
</reference>
<gene>
    <name evidence="2" type="ORF">L873DRAFT_1810586</name>
</gene>
<evidence type="ECO:0000313" key="2">
    <source>
        <dbReference type="EMBL" id="RPA96865.1"/>
    </source>
</evidence>
<dbReference type="PANTHER" id="PTHR35339">
    <property type="entry name" value="LINALOOL DEHYDRATASE_ISOMERASE DOMAIN-CONTAINING PROTEIN"/>
    <property type="match status" value="1"/>
</dbReference>
<accession>A0A3N4JF19</accession>
<dbReference type="EMBL" id="ML120410">
    <property type="protein sequence ID" value="RPA96865.1"/>
    <property type="molecule type" value="Genomic_DNA"/>
</dbReference>
<dbReference type="PANTHER" id="PTHR35339:SF4">
    <property type="entry name" value="LINALOOL DEHYDRATASE_ISOMERASE DOMAIN-CONTAINING PROTEIN"/>
    <property type="match status" value="1"/>
</dbReference>
<name>A0A3N4JF19_9PEZI</name>
<proteinExistence type="predicted"/>
<evidence type="ECO:0000259" key="1">
    <source>
        <dbReference type="Pfam" id="PF10022"/>
    </source>
</evidence>
<organism evidence="2 3">
    <name type="scientific">Choiromyces venosus 120613-1</name>
    <dbReference type="NCBI Taxonomy" id="1336337"/>
    <lineage>
        <taxon>Eukaryota</taxon>
        <taxon>Fungi</taxon>
        <taxon>Dikarya</taxon>
        <taxon>Ascomycota</taxon>
        <taxon>Pezizomycotina</taxon>
        <taxon>Pezizomycetes</taxon>
        <taxon>Pezizales</taxon>
        <taxon>Tuberaceae</taxon>
        <taxon>Choiromyces</taxon>
    </lineage>
</organism>
<dbReference type="OrthoDB" id="5150166at2759"/>
<feature type="domain" description="DUF2264" evidence="1">
    <location>
        <begin position="2"/>
        <end position="93"/>
    </location>
</feature>
<protein>
    <recommendedName>
        <fullName evidence="1">DUF2264 domain-containing protein</fullName>
    </recommendedName>
</protein>
<dbReference type="InterPro" id="IPR016624">
    <property type="entry name" value="UCP014753"/>
</dbReference>
<dbReference type="Pfam" id="PF10022">
    <property type="entry name" value="DUF2264"/>
    <property type="match status" value="1"/>
</dbReference>
<dbReference type="STRING" id="1336337.A0A3N4JF19"/>
<dbReference type="AlphaFoldDB" id="A0A3N4JF19"/>
<evidence type="ECO:0000313" key="3">
    <source>
        <dbReference type="Proteomes" id="UP000276215"/>
    </source>
</evidence>
<dbReference type="Proteomes" id="UP000276215">
    <property type="component" value="Unassembled WGS sequence"/>
</dbReference>
<keyword evidence="3" id="KW-1185">Reference proteome</keyword>
<dbReference type="InterPro" id="IPR049349">
    <property type="entry name" value="DUF2264_N"/>
</dbReference>
<sequence length="151" mass="17134">MAAFWGAFAFAGVEPPAPLTWGVIKGLLLRNLRWCSKEDIFTPMGTLTIGYCYPNMCFTENYNSPGSPYWGMKTFIRLALPETHPFWSSPEEEFLASLLQPGPVALHYPGHIISHPGEHPFPLSSGQARHHPSQVRKIRLLLRIWLLYADR</sequence>